<evidence type="ECO:0000313" key="1">
    <source>
        <dbReference type="EMBL" id="GBM88416.1"/>
    </source>
</evidence>
<sequence>MARSYAIRFDGFSLRRSVVLWDSINLFSSFDPIYHFPRLRSFVRCVLWMWFLSKQSFSNPGVMRGFYRTSDQRSFVVPMWSSQNSESVQKSDPALIVIVTKLRNAF</sequence>
<name>A0A4Y2JH36_ARAVE</name>
<comment type="caution">
    <text evidence="1">The sequence shown here is derived from an EMBL/GenBank/DDBJ whole genome shotgun (WGS) entry which is preliminary data.</text>
</comment>
<evidence type="ECO:0000313" key="2">
    <source>
        <dbReference type="Proteomes" id="UP000499080"/>
    </source>
</evidence>
<accession>A0A4Y2JH36</accession>
<protein>
    <submittedName>
        <fullName evidence="1">Uncharacterized protein</fullName>
    </submittedName>
</protein>
<gene>
    <name evidence="1" type="ORF">AVEN_91107_1</name>
</gene>
<dbReference type="EMBL" id="BGPR01003459">
    <property type="protein sequence ID" value="GBM88416.1"/>
    <property type="molecule type" value="Genomic_DNA"/>
</dbReference>
<dbReference type="Proteomes" id="UP000499080">
    <property type="component" value="Unassembled WGS sequence"/>
</dbReference>
<proteinExistence type="predicted"/>
<reference evidence="1 2" key="1">
    <citation type="journal article" date="2019" name="Sci. Rep.">
        <title>Orb-weaving spider Araneus ventricosus genome elucidates the spidroin gene catalogue.</title>
        <authorList>
            <person name="Kono N."/>
            <person name="Nakamura H."/>
            <person name="Ohtoshi R."/>
            <person name="Moran D.A.P."/>
            <person name="Shinohara A."/>
            <person name="Yoshida Y."/>
            <person name="Fujiwara M."/>
            <person name="Mori M."/>
            <person name="Tomita M."/>
            <person name="Arakawa K."/>
        </authorList>
    </citation>
    <scope>NUCLEOTIDE SEQUENCE [LARGE SCALE GENOMIC DNA]</scope>
</reference>
<keyword evidence="2" id="KW-1185">Reference proteome</keyword>
<organism evidence="1 2">
    <name type="scientific">Araneus ventricosus</name>
    <name type="common">Orbweaver spider</name>
    <name type="synonym">Epeira ventricosa</name>
    <dbReference type="NCBI Taxonomy" id="182803"/>
    <lineage>
        <taxon>Eukaryota</taxon>
        <taxon>Metazoa</taxon>
        <taxon>Ecdysozoa</taxon>
        <taxon>Arthropoda</taxon>
        <taxon>Chelicerata</taxon>
        <taxon>Arachnida</taxon>
        <taxon>Araneae</taxon>
        <taxon>Araneomorphae</taxon>
        <taxon>Entelegynae</taxon>
        <taxon>Araneoidea</taxon>
        <taxon>Araneidae</taxon>
        <taxon>Araneus</taxon>
    </lineage>
</organism>
<dbReference type="AlphaFoldDB" id="A0A4Y2JH36"/>